<organism evidence="1">
    <name type="scientific">marine metagenome</name>
    <dbReference type="NCBI Taxonomy" id="408172"/>
    <lineage>
        <taxon>unclassified sequences</taxon>
        <taxon>metagenomes</taxon>
        <taxon>ecological metagenomes</taxon>
    </lineage>
</organism>
<sequence length="35" mass="3770">MTLSILQDFSDVACKPLTKLIETEVCVGGCLTVKN</sequence>
<accession>A0A382U7S2</accession>
<dbReference type="EMBL" id="UINC01141781">
    <property type="protein sequence ID" value="SVD29728.1"/>
    <property type="molecule type" value="Genomic_DNA"/>
</dbReference>
<dbReference type="AlphaFoldDB" id="A0A382U7S2"/>
<evidence type="ECO:0000313" key="1">
    <source>
        <dbReference type="EMBL" id="SVD29728.1"/>
    </source>
</evidence>
<gene>
    <name evidence="1" type="ORF">METZ01_LOCUS382582</name>
</gene>
<name>A0A382U7S2_9ZZZZ</name>
<reference evidence="1" key="1">
    <citation type="submission" date="2018-05" db="EMBL/GenBank/DDBJ databases">
        <authorList>
            <person name="Lanie J.A."/>
            <person name="Ng W.-L."/>
            <person name="Kazmierczak K.M."/>
            <person name="Andrzejewski T.M."/>
            <person name="Davidsen T.M."/>
            <person name="Wayne K.J."/>
            <person name="Tettelin H."/>
            <person name="Glass J.I."/>
            <person name="Rusch D."/>
            <person name="Podicherti R."/>
            <person name="Tsui H.-C.T."/>
            <person name="Winkler M.E."/>
        </authorList>
    </citation>
    <scope>NUCLEOTIDE SEQUENCE</scope>
</reference>
<proteinExistence type="predicted"/>
<protein>
    <submittedName>
        <fullName evidence="1">Uncharacterized protein</fullName>
    </submittedName>
</protein>